<dbReference type="AlphaFoldDB" id="A0A812N698"/>
<keyword evidence="2" id="KW-1185">Reference proteome</keyword>
<accession>A0A812N698</accession>
<dbReference type="Proteomes" id="UP000604046">
    <property type="component" value="Unassembled WGS sequence"/>
</dbReference>
<gene>
    <name evidence="1" type="ORF">SNAT2548_LOCUS15819</name>
</gene>
<sequence>MVLTYLGVSCSAFQQLLQVERSRRKQMMQVEHLRSAEQWLALSERHFVHDWSVKSKMKVSRDFMGHFYEYLPAGSIFDGWRGYWNLDTWFPTFCPPDEAPALGEDLVFTYGRPMGQRSMAMWKRDREAMARRRQGQL</sequence>
<protein>
    <submittedName>
        <fullName evidence="1">Uncharacterized protein</fullName>
    </submittedName>
</protein>
<comment type="caution">
    <text evidence="1">The sequence shown here is derived from an EMBL/GenBank/DDBJ whole genome shotgun (WGS) entry which is preliminary data.</text>
</comment>
<name>A0A812N698_9DINO</name>
<organism evidence="1 2">
    <name type="scientific">Symbiodinium natans</name>
    <dbReference type="NCBI Taxonomy" id="878477"/>
    <lineage>
        <taxon>Eukaryota</taxon>
        <taxon>Sar</taxon>
        <taxon>Alveolata</taxon>
        <taxon>Dinophyceae</taxon>
        <taxon>Suessiales</taxon>
        <taxon>Symbiodiniaceae</taxon>
        <taxon>Symbiodinium</taxon>
    </lineage>
</organism>
<dbReference type="EMBL" id="CAJNDS010002065">
    <property type="protein sequence ID" value="CAE7300687.1"/>
    <property type="molecule type" value="Genomic_DNA"/>
</dbReference>
<proteinExistence type="predicted"/>
<evidence type="ECO:0000313" key="1">
    <source>
        <dbReference type="EMBL" id="CAE7300687.1"/>
    </source>
</evidence>
<evidence type="ECO:0000313" key="2">
    <source>
        <dbReference type="Proteomes" id="UP000604046"/>
    </source>
</evidence>
<reference evidence="1" key="1">
    <citation type="submission" date="2021-02" db="EMBL/GenBank/DDBJ databases">
        <authorList>
            <person name="Dougan E. K."/>
            <person name="Rhodes N."/>
            <person name="Thang M."/>
            <person name="Chan C."/>
        </authorList>
    </citation>
    <scope>NUCLEOTIDE SEQUENCE</scope>
</reference>